<name>A0AAD9Z922_9LECA</name>
<evidence type="ECO:0000256" key="1">
    <source>
        <dbReference type="SAM" id="MobiDB-lite"/>
    </source>
</evidence>
<dbReference type="EMBL" id="JASNWA010000007">
    <property type="protein sequence ID" value="KAK3173689.1"/>
    <property type="molecule type" value="Genomic_DNA"/>
</dbReference>
<protein>
    <submittedName>
        <fullName evidence="2">Uncharacterized protein</fullName>
    </submittedName>
</protein>
<feature type="region of interest" description="Disordered" evidence="1">
    <location>
        <begin position="62"/>
        <end position="102"/>
    </location>
</feature>
<sequence length="102" mass="11223">MDSGQFHRYPDINVKSKKSIEDYAATDISLVLCNKIWVEGDAAKIEVNVGADATVRKSLEFNIDPAHGKERRPDQSTKGDDSEEKGSKWKDLTGSGLEALIS</sequence>
<comment type="caution">
    <text evidence="2">The sequence shown here is derived from an EMBL/GenBank/DDBJ whole genome shotgun (WGS) entry which is preliminary data.</text>
</comment>
<feature type="compositionally biased region" description="Basic and acidic residues" evidence="1">
    <location>
        <begin position="66"/>
        <end position="91"/>
    </location>
</feature>
<gene>
    <name evidence="2" type="ORF">OEA41_007021</name>
</gene>
<keyword evidence="3" id="KW-1185">Reference proteome</keyword>
<evidence type="ECO:0000313" key="3">
    <source>
        <dbReference type="Proteomes" id="UP001276659"/>
    </source>
</evidence>
<dbReference type="AlphaFoldDB" id="A0AAD9Z922"/>
<organism evidence="2 3">
    <name type="scientific">Lepraria neglecta</name>
    <dbReference type="NCBI Taxonomy" id="209136"/>
    <lineage>
        <taxon>Eukaryota</taxon>
        <taxon>Fungi</taxon>
        <taxon>Dikarya</taxon>
        <taxon>Ascomycota</taxon>
        <taxon>Pezizomycotina</taxon>
        <taxon>Lecanoromycetes</taxon>
        <taxon>OSLEUM clade</taxon>
        <taxon>Lecanoromycetidae</taxon>
        <taxon>Lecanorales</taxon>
        <taxon>Lecanorineae</taxon>
        <taxon>Stereocaulaceae</taxon>
        <taxon>Lepraria</taxon>
    </lineage>
</organism>
<evidence type="ECO:0000313" key="2">
    <source>
        <dbReference type="EMBL" id="KAK3173689.1"/>
    </source>
</evidence>
<reference evidence="2" key="1">
    <citation type="submission" date="2022-11" db="EMBL/GenBank/DDBJ databases">
        <title>Chromosomal genome sequence assembly and mating type (MAT) locus characterization of the leprose asexual lichenized fungus Lepraria neglecta (Nyl.) Erichsen.</title>
        <authorList>
            <person name="Allen J.L."/>
            <person name="Pfeffer B."/>
        </authorList>
    </citation>
    <scope>NUCLEOTIDE SEQUENCE</scope>
    <source>
        <strain evidence="2">Allen 5258</strain>
    </source>
</reference>
<accession>A0AAD9Z922</accession>
<proteinExistence type="predicted"/>
<dbReference type="Proteomes" id="UP001276659">
    <property type="component" value="Unassembled WGS sequence"/>
</dbReference>